<keyword evidence="3 5" id="KW-0687">Ribonucleoprotein</keyword>
<dbReference type="GO" id="GO:0006412">
    <property type="term" value="P:translation"/>
    <property type="evidence" value="ECO:0007669"/>
    <property type="project" value="InterPro"/>
</dbReference>
<dbReference type="GO" id="GO:0022625">
    <property type="term" value="C:cytosolic large ribosomal subunit"/>
    <property type="evidence" value="ECO:0007669"/>
    <property type="project" value="TreeGrafter"/>
</dbReference>
<dbReference type="AlphaFoldDB" id="A0A2G9YA54"/>
<gene>
    <name evidence="7" type="primary">rplQ</name>
    <name evidence="7" type="ORF">COX46_06050</name>
</gene>
<dbReference type="SUPFAM" id="SSF64263">
    <property type="entry name" value="Prokaryotic ribosomal protein L17"/>
    <property type="match status" value="1"/>
</dbReference>
<dbReference type="Gene3D" id="3.90.1030.10">
    <property type="entry name" value="Ribosomal protein L17"/>
    <property type="match status" value="1"/>
</dbReference>
<proteinExistence type="inferred from homology"/>
<evidence type="ECO:0000313" key="7">
    <source>
        <dbReference type="EMBL" id="PIP15391.1"/>
    </source>
</evidence>
<evidence type="ECO:0000256" key="2">
    <source>
        <dbReference type="ARBA" id="ARBA00022980"/>
    </source>
</evidence>
<evidence type="ECO:0000256" key="3">
    <source>
        <dbReference type="ARBA" id="ARBA00023274"/>
    </source>
</evidence>
<protein>
    <recommendedName>
        <fullName evidence="4 6">50S ribosomal protein L17</fullName>
    </recommendedName>
</protein>
<dbReference type="GO" id="GO:0003735">
    <property type="term" value="F:structural constituent of ribosome"/>
    <property type="evidence" value="ECO:0007669"/>
    <property type="project" value="InterPro"/>
</dbReference>
<dbReference type="PANTHER" id="PTHR14413:SF16">
    <property type="entry name" value="LARGE RIBOSOMAL SUBUNIT PROTEIN BL17M"/>
    <property type="match status" value="1"/>
</dbReference>
<dbReference type="Pfam" id="PF01196">
    <property type="entry name" value="Ribosomal_L17"/>
    <property type="match status" value="1"/>
</dbReference>
<evidence type="ECO:0000256" key="4">
    <source>
        <dbReference type="ARBA" id="ARBA00035494"/>
    </source>
</evidence>
<dbReference type="InterPro" id="IPR036373">
    <property type="entry name" value="Ribosomal_bL17_sf"/>
</dbReference>
<sequence length="97" mass="11198">MRHRRRKRVNLNRGRRIGIFRSLLKGLLVNGRVKTSTARAKQIQVLTEKLVTLAKEDTLSHRRDVSSVIQDKDLVKKLFSEIAPRYTGRNGGYTQLL</sequence>
<evidence type="ECO:0000256" key="6">
    <source>
        <dbReference type="RuleBase" id="RU000661"/>
    </source>
</evidence>
<dbReference type="NCBIfam" id="TIGR00059">
    <property type="entry name" value="L17"/>
    <property type="match status" value="1"/>
</dbReference>
<dbReference type="EMBL" id="PCRF01000296">
    <property type="protein sequence ID" value="PIP15391.1"/>
    <property type="molecule type" value="Genomic_DNA"/>
</dbReference>
<name>A0A2G9YA54_9BACT</name>
<accession>A0A2G9YA54</accession>
<evidence type="ECO:0000313" key="8">
    <source>
        <dbReference type="Proteomes" id="UP000230392"/>
    </source>
</evidence>
<comment type="caution">
    <text evidence="7">The sequence shown here is derived from an EMBL/GenBank/DDBJ whole genome shotgun (WGS) entry which is preliminary data.</text>
</comment>
<evidence type="ECO:0000256" key="1">
    <source>
        <dbReference type="ARBA" id="ARBA00008777"/>
    </source>
</evidence>
<reference evidence="7 8" key="1">
    <citation type="submission" date="2017-09" db="EMBL/GenBank/DDBJ databases">
        <title>Depth-based differentiation of microbial function through sediment-hosted aquifers and enrichment of novel symbionts in the deep terrestrial subsurface.</title>
        <authorList>
            <person name="Probst A.J."/>
            <person name="Ladd B."/>
            <person name="Jarett J.K."/>
            <person name="Geller-Mcgrath D.E."/>
            <person name="Sieber C.M."/>
            <person name="Emerson J.B."/>
            <person name="Anantharaman K."/>
            <person name="Thomas B.C."/>
            <person name="Malmstrom R."/>
            <person name="Stieglmeier M."/>
            <person name="Klingl A."/>
            <person name="Woyke T."/>
            <person name="Ryan C.M."/>
            <person name="Banfield J.F."/>
        </authorList>
    </citation>
    <scope>NUCLEOTIDE SEQUENCE [LARGE SCALE GENOMIC DNA]</scope>
    <source>
        <strain evidence="7">CG23_combo_of_CG06-09_8_20_14_all_48_7</strain>
    </source>
</reference>
<organism evidence="7 8">
    <name type="scientific">bacterium (Candidatus Ratteibacteria) CG23_combo_of_CG06-09_8_20_14_all_48_7</name>
    <dbReference type="NCBI Taxonomy" id="2014292"/>
    <lineage>
        <taxon>Bacteria</taxon>
        <taxon>Candidatus Ratteibacteria</taxon>
    </lineage>
</organism>
<dbReference type="PANTHER" id="PTHR14413">
    <property type="entry name" value="RIBOSOMAL PROTEIN L17"/>
    <property type="match status" value="1"/>
</dbReference>
<feature type="non-terminal residue" evidence="7">
    <location>
        <position position="97"/>
    </location>
</feature>
<comment type="similarity">
    <text evidence="1 5">Belongs to the bacterial ribosomal protein bL17 family.</text>
</comment>
<dbReference type="InterPro" id="IPR000456">
    <property type="entry name" value="Ribosomal_bL17"/>
</dbReference>
<dbReference type="Proteomes" id="UP000230392">
    <property type="component" value="Unassembled WGS sequence"/>
</dbReference>
<keyword evidence="2 5" id="KW-0689">Ribosomal protein</keyword>
<evidence type="ECO:0000256" key="5">
    <source>
        <dbReference type="RuleBase" id="RU000660"/>
    </source>
</evidence>